<keyword evidence="1" id="KW-0805">Transcription regulation</keyword>
<keyword evidence="2 5" id="KW-0238">DNA-binding</keyword>
<dbReference type="Ensembl" id="ENSCCRT00020072882.1">
    <property type="protein sequence ID" value="ENSCCRP00020066241.1"/>
    <property type="gene ID" value="ENSCCRG00020031127.1"/>
</dbReference>
<dbReference type="SMART" id="SM00425">
    <property type="entry name" value="TBOX"/>
    <property type="match status" value="1"/>
</dbReference>
<dbReference type="PANTHER" id="PTHR11267:SF203">
    <property type="entry name" value="MAX GENE-ASSOCIATED PROTEIN-LIKE"/>
    <property type="match status" value="1"/>
</dbReference>
<feature type="compositionally biased region" description="Polar residues" evidence="6">
    <location>
        <begin position="389"/>
        <end position="419"/>
    </location>
</feature>
<dbReference type="AlphaFoldDB" id="A0A8C2G9E6"/>
<evidence type="ECO:0000256" key="3">
    <source>
        <dbReference type="ARBA" id="ARBA00023163"/>
    </source>
</evidence>
<dbReference type="PRINTS" id="PR00937">
    <property type="entry name" value="TBOX"/>
</dbReference>
<dbReference type="GO" id="GO:0045893">
    <property type="term" value="P:positive regulation of DNA-templated transcription"/>
    <property type="evidence" value="ECO:0007669"/>
    <property type="project" value="InterPro"/>
</dbReference>
<organism evidence="8 9">
    <name type="scientific">Cyprinus carpio</name>
    <name type="common">Common carp</name>
    <dbReference type="NCBI Taxonomy" id="7962"/>
    <lineage>
        <taxon>Eukaryota</taxon>
        <taxon>Metazoa</taxon>
        <taxon>Chordata</taxon>
        <taxon>Craniata</taxon>
        <taxon>Vertebrata</taxon>
        <taxon>Euteleostomi</taxon>
        <taxon>Actinopterygii</taxon>
        <taxon>Neopterygii</taxon>
        <taxon>Teleostei</taxon>
        <taxon>Ostariophysi</taxon>
        <taxon>Cypriniformes</taxon>
        <taxon>Cyprinidae</taxon>
        <taxon>Cyprininae</taxon>
        <taxon>Cyprinus</taxon>
    </lineage>
</organism>
<dbReference type="GO" id="GO:0009653">
    <property type="term" value="P:anatomical structure morphogenesis"/>
    <property type="evidence" value="ECO:0007669"/>
    <property type="project" value="UniProtKB-ARBA"/>
</dbReference>
<evidence type="ECO:0000256" key="6">
    <source>
        <dbReference type="SAM" id="MobiDB-lite"/>
    </source>
</evidence>
<evidence type="ECO:0000313" key="9">
    <source>
        <dbReference type="Proteomes" id="UP000694701"/>
    </source>
</evidence>
<dbReference type="GO" id="GO:0000981">
    <property type="term" value="F:DNA-binding transcription factor activity, RNA polymerase II-specific"/>
    <property type="evidence" value="ECO:0007669"/>
    <property type="project" value="TreeGrafter"/>
</dbReference>
<dbReference type="Gene3D" id="2.60.40.820">
    <property type="entry name" value="Transcription factor, T-box"/>
    <property type="match status" value="1"/>
</dbReference>
<feature type="domain" description="T-box" evidence="7">
    <location>
        <begin position="1"/>
        <end position="87"/>
    </location>
</feature>
<comment type="caution">
    <text evidence="5">Lacks conserved residue(s) required for the propagation of feature annotation.</text>
</comment>
<dbReference type="SUPFAM" id="SSF49417">
    <property type="entry name" value="p53-like transcription factors"/>
    <property type="match status" value="1"/>
</dbReference>
<evidence type="ECO:0000256" key="1">
    <source>
        <dbReference type="ARBA" id="ARBA00023015"/>
    </source>
</evidence>
<feature type="region of interest" description="Disordered" evidence="6">
    <location>
        <begin position="252"/>
        <end position="284"/>
    </location>
</feature>
<dbReference type="Proteomes" id="UP000694701">
    <property type="component" value="Unplaced"/>
</dbReference>
<accession>A0A8C2G9E6</accession>
<dbReference type="GO" id="GO:0000785">
    <property type="term" value="C:chromatin"/>
    <property type="evidence" value="ECO:0007669"/>
    <property type="project" value="TreeGrafter"/>
</dbReference>
<evidence type="ECO:0000256" key="4">
    <source>
        <dbReference type="ARBA" id="ARBA00023242"/>
    </source>
</evidence>
<evidence type="ECO:0000256" key="5">
    <source>
        <dbReference type="PROSITE-ProRule" id="PRU00201"/>
    </source>
</evidence>
<dbReference type="GO" id="GO:0000978">
    <property type="term" value="F:RNA polymerase II cis-regulatory region sequence-specific DNA binding"/>
    <property type="evidence" value="ECO:0007669"/>
    <property type="project" value="InterPro"/>
</dbReference>
<comment type="subcellular location">
    <subcellularLocation>
        <location evidence="5">Nucleus</location>
    </subcellularLocation>
</comment>
<keyword evidence="3" id="KW-0804">Transcription</keyword>
<protein>
    <submittedName>
        <fullName evidence="8">T-box transcription factor 6</fullName>
    </submittedName>
</protein>
<evidence type="ECO:0000259" key="7">
    <source>
        <dbReference type="PROSITE" id="PS50252"/>
    </source>
</evidence>
<dbReference type="GO" id="GO:0005634">
    <property type="term" value="C:nucleus"/>
    <property type="evidence" value="ECO:0007669"/>
    <property type="project" value="UniProtKB-SubCell"/>
</dbReference>
<evidence type="ECO:0000313" key="8">
    <source>
        <dbReference type="Ensembl" id="ENSCCRP00020066241.1"/>
    </source>
</evidence>
<feature type="compositionally biased region" description="Pro residues" evidence="6">
    <location>
        <begin position="370"/>
        <end position="380"/>
    </location>
</feature>
<proteinExistence type="predicted"/>
<dbReference type="Pfam" id="PF00907">
    <property type="entry name" value="T-box"/>
    <property type="match status" value="1"/>
</dbReference>
<reference evidence="8" key="1">
    <citation type="submission" date="2025-08" db="UniProtKB">
        <authorList>
            <consortium name="Ensembl"/>
        </authorList>
    </citation>
    <scope>IDENTIFICATION</scope>
</reference>
<dbReference type="InterPro" id="IPR046360">
    <property type="entry name" value="T-box_DNA-bd"/>
</dbReference>
<dbReference type="InterPro" id="IPR008967">
    <property type="entry name" value="p53-like_TF_DNA-bd_sf"/>
</dbReference>
<sequence>MRPSTGISWMKSFSRVLRTSDWIILHSLHRYQPRVHVIEARDVLMWGRAQHYFSFPETQFITVTAYQNSKITELKINSNPFAKGFRENGMNCKKQRNARLKRKITSCEEEYLDIESCDPCDSTELLPQSEEIPSSALSMINTTLPLTDSGFHIEVPSLSDQTVSDQPLVLGQAVLSSEIPSSMESQQQTASENNVNNTLMDGSGQMMGLSGYSSAFPSPQLSSSLPQLSSIYSVVSSTQSSELELPLSSTIPSPTYSSMPPSHYPGLNTSRTMPSSTTSSPGSLYPPISPQPAPLLILPSSSSGRPIPGQPKPSYAHKSTFPIHSPLFLSRFWSKTQPKRPFPSRRCSPHMIPIHHPLHVRVYPSPPVPQCSPVPTPSNPNPTLFSFPHVQQNPSLSLSSSGPAQTPATGSFPVSQSSSVPTVLNPIYTTAGFFPFPSTNVSHQGSVQSVSNALHTTTSYAVPSFPAPKHTAPAALPNPAHTSYPHPLQSLTLPSSSSIHSVPAIPNTTQIQSAFPQSFPNPSFPHIPAQMANPPQILSQSFPPIQRSQLLFQINPAWTHPQCPSSSNAYPAVAPSEMGSFSQLNSATPCLPDVVLHPPLLSSLDSSLSSSAPPSLYNPFPSYSLYA</sequence>
<dbReference type="PANTHER" id="PTHR11267">
    <property type="entry name" value="T-BOX PROTEIN-RELATED"/>
    <property type="match status" value="1"/>
</dbReference>
<dbReference type="InterPro" id="IPR036960">
    <property type="entry name" value="T-box_sf"/>
</dbReference>
<name>A0A8C2G9E6_CYPCA</name>
<keyword evidence="4 5" id="KW-0539">Nucleus</keyword>
<dbReference type="PROSITE" id="PS50252">
    <property type="entry name" value="TBOX_3"/>
    <property type="match status" value="1"/>
</dbReference>
<dbReference type="InterPro" id="IPR001699">
    <property type="entry name" value="TF_T-box"/>
</dbReference>
<evidence type="ECO:0000256" key="2">
    <source>
        <dbReference type="ARBA" id="ARBA00023125"/>
    </source>
</evidence>
<dbReference type="GO" id="GO:0060429">
    <property type="term" value="P:epithelium development"/>
    <property type="evidence" value="ECO:0007669"/>
    <property type="project" value="UniProtKB-ARBA"/>
</dbReference>
<dbReference type="GO" id="GO:0001708">
    <property type="term" value="P:cell fate specification"/>
    <property type="evidence" value="ECO:0007669"/>
    <property type="project" value="TreeGrafter"/>
</dbReference>
<feature type="region of interest" description="Disordered" evidence="6">
    <location>
        <begin position="370"/>
        <end position="419"/>
    </location>
</feature>
<feature type="compositionally biased region" description="Low complexity" evidence="6">
    <location>
        <begin position="269"/>
        <end position="284"/>
    </location>
</feature>